<dbReference type="Gene3D" id="2.40.160.60">
    <property type="entry name" value="Outer membrane protein transport protein (OMPP1/FadL/TodX)"/>
    <property type="match status" value="1"/>
</dbReference>
<accession>A0ABM7YQG3</accession>
<evidence type="ECO:0008006" key="4">
    <source>
        <dbReference type="Google" id="ProtNLM"/>
    </source>
</evidence>
<keyword evidence="3" id="KW-1185">Reference proteome</keyword>
<keyword evidence="1" id="KW-0732">Signal</keyword>
<evidence type="ECO:0000313" key="2">
    <source>
        <dbReference type="EMBL" id="BDI06761.1"/>
    </source>
</evidence>
<dbReference type="Proteomes" id="UP001057498">
    <property type="component" value="Chromosome"/>
</dbReference>
<proteinExistence type="predicted"/>
<feature type="chain" id="PRO_5046612471" description="Outer membrane beta-barrel protein" evidence="1">
    <location>
        <begin position="38"/>
        <end position="416"/>
    </location>
</feature>
<protein>
    <recommendedName>
        <fullName evidence="4">Outer membrane beta-barrel protein</fullName>
    </recommendedName>
</protein>
<dbReference type="EMBL" id="AP025730">
    <property type="protein sequence ID" value="BDI06761.1"/>
    <property type="molecule type" value="Genomic_DNA"/>
</dbReference>
<sequence>MAFSSPSPNQPASCGGPLAAASLSLLCLALLARTAHAEGNPYYLGASLGVTSDSNVRRARDGQETSDTVTAGGLRAGVDQSLGRSRLVVDLSADSKRYSRADEYNHTAYNLLGRLDWETIERISGTALVTASQSLYRDTSRVETARNLLRSEGASLQARIGVVTQWSFEAGLAANRNRFSSASYHSSNLDQTSLSGGLRFAPTPDLSTRLTLRRTDASYPQYSASGANDVTRDDIEVGTTLRASGASTLDAHLARTQESHSLALQRSRSSWTGGMGWTWQASGKSNIGLRITRDSTVGAYGEAGLDYNDASDARMRDAITLRSQWQASSKIRLDAMLAYARRTLDTALKVPGSSVTQTARDTTTTASLGLNYEVLRNVELGCGVSWENRSVSNELSTLTYPYSDTAINCYTQVFLR</sequence>
<dbReference type="SUPFAM" id="SSF103515">
    <property type="entry name" value="Autotransporter"/>
    <property type="match status" value="1"/>
</dbReference>
<reference evidence="2" key="1">
    <citation type="submission" date="2022-04" db="EMBL/GenBank/DDBJ databases">
        <title>Whole genome sequence of Sphaerotilus sp. FB-5.</title>
        <authorList>
            <person name="Takeda M."/>
            <person name="Narihara S."/>
            <person name="Akimoto M."/>
            <person name="Akimoto R."/>
            <person name="Nishiyashiki S."/>
            <person name="Murakami T."/>
        </authorList>
    </citation>
    <scope>NUCLEOTIDE SEQUENCE</scope>
    <source>
        <strain evidence="2">FB-5</strain>
    </source>
</reference>
<dbReference type="RefSeq" id="WP_251970007.1">
    <property type="nucleotide sequence ID" value="NZ_AP025730.1"/>
</dbReference>
<feature type="signal peptide" evidence="1">
    <location>
        <begin position="1"/>
        <end position="37"/>
    </location>
</feature>
<evidence type="ECO:0000313" key="3">
    <source>
        <dbReference type="Proteomes" id="UP001057498"/>
    </source>
</evidence>
<evidence type="ECO:0000256" key="1">
    <source>
        <dbReference type="SAM" id="SignalP"/>
    </source>
</evidence>
<gene>
    <name evidence="2" type="ORF">CATMQ487_37310</name>
</gene>
<name>A0ABM7YQG3_9BURK</name>
<organism evidence="2 3">
    <name type="scientific">Sphaerotilus microaerophilus</name>
    <dbReference type="NCBI Taxonomy" id="2914710"/>
    <lineage>
        <taxon>Bacteria</taxon>
        <taxon>Pseudomonadati</taxon>
        <taxon>Pseudomonadota</taxon>
        <taxon>Betaproteobacteria</taxon>
        <taxon>Burkholderiales</taxon>
        <taxon>Sphaerotilaceae</taxon>
        <taxon>Sphaerotilus</taxon>
    </lineage>
</organism>
<dbReference type="InterPro" id="IPR036709">
    <property type="entry name" value="Autotransporte_beta_dom_sf"/>
</dbReference>